<dbReference type="EMBL" id="CP146022">
    <property type="protein sequence ID" value="WWQ67016.1"/>
    <property type="molecule type" value="Genomic_DNA"/>
</dbReference>
<name>A0ACD5AIH8_9ACTN</name>
<gene>
    <name evidence="1" type="ORF">V2W30_29255</name>
</gene>
<proteinExistence type="predicted"/>
<organism evidence="1 2">
    <name type="scientific">Streptomyces citrinus</name>
    <dbReference type="NCBI Taxonomy" id="3118173"/>
    <lineage>
        <taxon>Bacteria</taxon>
        <taxon>Bacillati</taxon>
        <taxon>Actinomycetota</taxon>
        <taxon>Actinomycetes</taxon>
        <taxon>Kitasatosporales</taxon>
        <taxon>Streptomycetaceae</taxon>
        <taxon>Streptomyces</taxon>
    </lineage>
</organism>
<protein>
    <submittedName>
        <fullName evidence="1">Uncharacterized protein</fullName>
    </submittedName>
</protein>
<evidence type="ECO:0000313" key="2">
    <source>
        <dbReference type="Proteomes" id="UP001432251"/>
    </source>
</evidence>
<sequence length="83" mass="9041">MALKVTPSDLDRFARQVGRAAEEAAELKNHCGKHTGIGISDQGLLNLFLTTHAATVQTVNAALDRVRQVLESARDGRPYGQFH</sequence>
<evidence type="ECO:0000313" key="1">
    <source>
        <dbReference type="EMBL" id="WWQ67016.1"/>
    </source>
</evidence>
<accession>A0ACD5AIH8</accession>
<dbReference type="Proteomes" id="UP001432251">
    <property type="component" value="Chromosome"/>
</dbReference>
<reference evidence="1" key="1">
    <citation type="journal article" date="2025" name="Int. J. Syst. Evol. Microbiol.">
        <title>Streptomyces citrinus sp. nov., with yellow diffusible pigment.</title>
        <authorList>
            <person name="He Y."/>
            <person name="Yang E."/>
            <person name="Xu J."/>
            <person name="Sun Y."/>
            <person name="Sun L."/>
        </authorList>
    </citation>
    <scope>NUCLEOTIDE SEQUENCE</scope>
    <source>
        <strain evidence="1">Q6</strain>
    </source>
</reference>
<keyword evidence="2" id="KW-1185">Reference proteome</keyword>